<keyword evidence="3" id="KW-0288">FMN</keyword>
<dbReference type="InterPro" id="IPR002563">
    <property type="entry name" value="Flavin_Rdtase-like_dom"/>
</dbReference>
<organism evidence="6 7">
    <name type="scientific">Rhodococcus qingshengii</name>
    <dbReference type="NCBI Taxonomy" id="334542"/>
    <lineage>
        <taxon>Bacteria</taxon>
        <taxon>Bacillati</taxon>
        <taxon>Actinomycetota</taxon>
        <taxon>Actinomycetes</taxon>
        <taxon>Mycobacteriales</taxon>
        <taxon>Nocardiaceae</taxon>
        <taxon>Rhodococcus</taxon>
        <taxon>Rhodococcus erythropolis group</taxon>
    </lineage>
</organism>
<dbReference type="RefSeq" id="WP_099698923.1">
    <property type="nucleotide sequence ID" value="NZ_NOVD01000066.1"/>
</dbReference>
<keyword evidence="2" id="KW-0285">Flavoprotein</keyword>
<evidence type="ECO:0000256" key="4">
    <source>
        <dbReference type="ARBA" id="ARBA00038054"/>
    </source>
</evidence>
<evidence type="ECO:0000256" key="1">
    <source>
        <dbReference type="ARBA" id="ARBA00001917"/>
    </source>
</evidence>
<dbReference type="GO" id="GO:0010181">
    <property type="term" value="F:FMN binding"/>
    <property type="evidence" value="ECO:0007669"/>
    <property type="project" value="InterPro"/>
</dbReference>
<protein>
    <submittedName>
        <fullName evidence="6">Flavin reductase</fullName>
    </submittedName>
</protein>
<dbReference type="Pfam" id="PF01613">
    <property type="entry name" value="Flavin_Reduct"/>
    <property type="match status" value="1"/>
</dbReference>
<dbReference type="AlphaFoldDB" id="A0A2A5IZR6"/>
<evidence type="ECO:0000259" key="5">
    <source>
        <dbReference type="SMART" id="SM00903"/>
    </source>
</evidence>
<dbReference type="EMBL" id="NOVD01000066">
    <property type="protein sequence ID" value="PCK22616.1"/>
    <property type="molecule type" value="Genomic_DNA"/>
</dbReference>
<proteinExistence type="inferred from homology"/>
<evidence type="ECO:0000313" key="6">
    <source>
        <dbReference type="EMBL" id="PCK22616.1"/>
    </source>
</evidence>
<gene>
    <name evidence="6" type="ORF">CHR55_31875</name>
</gene>
<dbReference type="Gene3D" id="2.30.110.10">
    <property type="entry name" value="Electron Transport, Fmn-binding Protein, Chain A"/>
    <property type="match status" value="1"/>
</dbReference>
<dbReference type="Proteomes" id="UP000230886">
    <property type="component" value="Unassembled WGS sequence"/>
</dbReference>
<name>A0A2A5IZR6_RHOSG</name>
<evidence type="ECO:0000256" key="3">
    <source>
        <dbReference type="ARBA" id="ARBA00022643"/>
    </source>
</evidence>
<dbReference type="GO" id="GO:0016646">
    <property type="term" value="F:oxidoreductase activity, acting on the CH-NH group of donors, NAD or NADP as acceptor"/>
    <property type="evidence" value="ECO:0007669"/>
    <property type="project" value="UniProtKB-ARBA"/>
</dbReference>
<evidence type="ECO:0000256" key="2">
    <source>
        <dbReference type="ARBA" id="ARBA00022630"/>
    </source>
</evidence>
<evidence type="ECO:0000313" key="7">
    <source>
        <dbReference type="Proteomes" id="UP000230886"/>
    </source>
</evidence>
<dbReference type="InterPro" id="IPR012349">
    <property type="entry name" value="Split_barrel_FMN-bd"/>
</dbReference>
<comment type="cofactor">
    <cofactor evidence="1">
        <name>FMN</name>
        <dbReference type="ChEBI" id="CHEBI:58210"/>
    </cofactor>
</comment>
<comment type="similarity">
    <text evidence="4">Belongs to the flavoredoxin family.</text>
</comment>
<dbReference type="PANTHER" id="PTHR33798">
    <property type="entry name" value="FLAVOPROTEIN OXYGENASE"/>
    <property type="match status" value="1"/>
</dbReference>
<reference evidence="6 7" key="1">
    <citation type="submission" date="2017-07" db="EMBL/GenBank/DDBJ databases">
        <title>Draft sequence of Rhodococcus enclensis 23b-28.</title>
        <authorList>
            <person name="Besaury L."/>
            <person name="Sancelme M."/>
            <person name="Amato P."/>
            <person name="Lallement A."/>
            <person name="Delort A.-M."/>
        </authorList>
    </citation>
    <scope>NUCLEOTIDE SEQUENCE [LARGE SCALE GENOMIC DNA]</scope>
    <source>
        <strain evidence="6 7">23b-28</strain>
    </source>
</reference>
<dbReference type="SMART" id="SM00903">
    <property type="entry name" value="Flavin_Reduct"/>
    <property type="match status" value="1"/>
</dbReference>
<accession>A0A2A5IZR6</accession>
<feature type="domain" description="Flavin reductase like" evidence="5">
    <location>
        <begin position="24"/>
        <end position="168"/>
    </location>
</feature>
<comment type="caution">
    <text evidence="6">The sequence shown here is derived from an EMBL/GenBank/DDBJ whole genome shotgun (WGS) entry which is preliminary data.</text>
</comment>
<dbReference type="PANTHER" id="PTHR33798:SF5">
    <property type="entry name" value="FLAVIN REDUCTASE LIKE DOMAIN-CONTAINING PROTEIN"/>
    <property type="match status" value="1"/>
</dbReference>
<sequence length="200" mass="21031">MNGQERTCFSSAELGSAAYGMLTRLVVPRPIAWISSVSAEGVGNLAPHSFFTVVSTDPPMISFTSEGIKDTLRNVCETGEFVVNLATLGLREFVNATSASYNHGVDEAAEVGVVMELSDVVGVPRVAPSPASLECRLHSTIPLGNSVVVVGEVVAFSVCSDALVAGRPDIAKLQPVSRLGGDEWGLPPDVTHLKRPGWPS</sequence>
<dbReference type="SUPFAM" id="SSF50475">
    <property type="entry name" value="FMN-binding split barrel"/>
    <property type="match status" value="1"/>
</dbReference>